<dbReference type="AlphaFoldDB" id="A0AAV7RAF4"/>
<name>A0AAV7RAF4_PLEWA</name>
<sequence length="252" mass="26387">MVGFAQLSGQARPAGCLSPSSSGSAPVTAGTQGHHKRTSARAAAPMGSAKRAPSLTGTAPGPHIVTTVPKSPPGTCAPARAPPRQRWAGPTLPRPRRPPGPGLSGIRSAGKHRSSLRPHFNCGTRLLRCCAQPGGCPCRTFSLHGFSASPLPGALTHRPPDPLHCTLGGAFLSWREATARTHRNLVQARALHVPLQPVRRGLSLGDPVSVLEMPPRATGRGYPGWWDGEAQSCILSVRHLGSAPSDLSLERF</sequence>
<comment type="caution">
    <text evidence="2">The sequence shown here is derived from an EMBL/GenBank/DDBJ whole genome shotgun (WGS) entry which is preliminary data.</text>
</comment>
<feature type="compositionally biased region" description="Polar residues" evidence="1">
    <location>
        <begin position="18"/>
        <end position="31"/>
    </location>
</feature>
<feature type="compositionally biased region" description="Low complexity" evidence="1">
    <location>
        <begin position="77"/>
        <end position="91"/>
    </location>
</feature>
<feature type="region of interest" description="Disordered" evidence="1">
    <location>
        <begin position="1"/>
        <end position="115"/>
    </location>
</feature>
<evidence type="ECO:0000313" key="3">
    <source>
        <dbReference type="Proteomes" id="UP001066276"/>
    </source>
</evidence>
<evidence type="ECO:0000313" key="2">
    <source>
        <dbReference type="EMBL" id="KAJ1149100.1"/>
    </source>
</evidence>
<protein>
    <submittedName>
        <fullName evidence="2">Uncharacterized protein</fullName>
    </submittedName>
</protein>
<evidence type="ECO:0000256" key="1">
    <source>
        <dbReference type="SAM" id="MobiDB-lite"/>
    </source>
</evidence>
<proteinExistence type="predicted"/>
<dbReference type="Proteomes" id="UP001066276">
    <property type="component" value="Chromosome 5"/>
</dbReference>
<gene>
    <name evidence="2" type="ORF">NDU88_001918</name>
</gene>
<dbReference type="EMBL" id="JANPWB010000009">
    <property type="protein sequence ID" value="KAJ1149100.1"/>
    <property type="molecule type" value="Genomic_DNA"/>
</dbReference>
<keyword evidence="3" id="KW-1185">Reference proteome</keyword>
<accession>A0AAV7RAF4</accession>
<reference evidence="2" key="1">
    <citation type="journal article" date="2022" name="bioRxiv">
        <title>Sequencing and chromosome-scale assembly of the giantPleurodeles waltlgenome.</title>
        <authorList>
            <person name="Brown T."/>
            <person name="Elewa A."/>
            <person name="Iarovenko S."/>
            <person name="Subramanian E."/>
            <person name="Araus A.J."/>
            <person name="Petzold A."/>
            <person name="Susuki M."/>
            <person name="Suzuki K.-i.T."/>
            <person name="Hayashi T."/>
            <person name="Toyoda A."/>
            <person name="Oliveira C."/>
            <person name="Osipova E."/>
            <person name="Leigh N.D."/>
            <person name="Simon A."/>
            <person name="Yun M.H."/>
        </authorList>
    </citation>
    <scope>NUCLEOTIDE SEQUENCE</scope>
    <source>
        <strain evidence="2">20211129_DDA</strain>
        <tissue evidence="2">Liver</tissue>
    </source>
</reference>
<organism evidence="2 3">
    <name type="scientific">Pleurodeles waltl</name>
    <name type="common">Iberian ribbed newt</name>
    <dbReference type="NCBI Taxonomy" id="8319"/>
    <lineage>
        <taxon>Eukaryota</taxon>
        <taxon>Metazoa</taxon>
        <taxon>Chordata</taxon>
        <taxon>Craniata</taxon>
        <taxon>Vertebrata</taxon>
        <taxon>Euteleostomi</taxon>
        <taxon>Amphibia</taxon>
        <taxon>Batrachia</taxon>
        <taxon>Caudata</taxon>
        <taxon>Salamandroidea</taxon>
        <taxon>Salamandridae</taxon>
        <taxon>Pleurodelinae</taxon>
        <taxon>Pleurodeles</taxon>
    </lineage>
</organism>